<feature type="domain" description="ABC transporter" evidence="4">
    <location>
        <begin position="4"/>
        <end position="240"/>
    </location>
</feature>
<organism evidence="5 6">
    <name type="scientific">Ammoniphilus resinae</name>
    <dbReference type="NCBI Taxonomy" id="861532"/>
    <lineage>
        <taxon>Bacteria</taxon>
        <taxon>Bacillati</taxon>
        <taxon>Bacillota</taxon>
        <taxon>Bacilli</taxon>
        <taxon>Bacillales</taxon>
        <taxon>Paenibacillaceae</taxon>
        <taxon>Aneurinibacillus group</taxon>
        <taxon>Ammoniphilus</taxon>
    </lineage>
</organism>
<protein>
    <submittedName>
        <fullName evidence="5">Tungstate transport system ATP-binding protein</fullName>
    </submittedName>
</protein>
<evidence type="ECO:0000259" key="4">
    <source>
        <dbReference type="PROSITE" id="PS50893"/>
    </source>
</evidence>
<evidence type="ECO:0000313" key="6">
    <source>
        <dbReference type="Proteomes" id="UP001519343"/>
    </source>
</evidence>
<dbReference type="InterPro" id="IPR003593">
    <property type="entry name" value="AAA+_ATPase"/>
</dbReference>
<name>A0ABS4GSA3_9BACL</name>
<keyword evidence="2" id="KW-0547">Nucleotide-binding</keyword>
<evidence type="ECO:0000256" key="3">
    <source>
        <dbReference type="ARBA" id="ARBA00022840"/>
    </source>
</evidence>
<gene>
    <name evidence="5" type="ORF">J2Z37_002733</name>
</gene>
<dbReference type="PANTHER" id="PTHR43423:SF1">
    <property type="entry name" value="ABC TRANSPORTER I FAMILY MEMBER 17"/>
    <property type="match status" value="1"/>
</dbReference>
<dbReference type="InterPro" id="IPR027417">
    <property type="entry name" value="P-loop_NTPase"/>
</dbReference>
<dbReference type="PROSITE" id="PS50893">
    <property type="entry name" value="ABC_TRANSPORTER_2"/>
    <property type="match status" value="1"/>
</dbReference>
<dbReference type="Proteomes" id="UP001519343">
    <property type="component" value="Unassembled WGS sequence"/>
</dbReference>
<evidence type="ECO:0000256" key="1">
    <source>
        <dbReference type="ARBA" id="ARBA00022448"/>
    </source>
</evidence>
<dbReference type="SMART" id="SM00382">
    <property type="entry name" value="AAA"/>
    <property type="match status" value="1"/>
</dbReference>
<keyword evidence="6" id="KW-1185">Reference proteome</keyword>
<dbReference type="GO" id="GO:0005524">
    <property type="term" value="F:ATP binding"/>
    <property type="evidence" value="ECO:0007669"/>
    <property type="project" value="UniProtKB-KW"/>
</dbReference>
<comment type="caution">
    <text evidence="5">The sequence shown here is derived from an EMBL/GenBank/DDBJ whole genome shotgun (WGS) entry which is preliminary data.</text>
</comment>
<evidence type="ECO:0000256" key="2">
    <source>
        <dbReference type="ARBA" id="ARBA00022741"/>
    </source>
</evidence>
<dbReference type="EMBL" id="JAGGKT010000007">
    <property type="protein sequence ID" value="MBP1932725.1"/>
    <property type="molecule type" value="Genomic_DNA"/>
</dbReference>
<dbReference type="InterPro" id="IPR003439">
    <property type="entry name" value="ABC_transporter-like_ATP-bd"/>
</dbReference>
<sequence length="246" mass="27415">MPDLQLQNILVKPGTKEILKLEQLTLMESQIYAIVGPSGSGKSTFLKVINLLMKPVQGKMNFFGQELSLPHLSGSGRLLVQREMAFVAQKPVMFQTTVFENVAMGLRYRGIDRLTIRKRVNEALEQVGLLGSAGQAAHTLSGGEAQRVALARALVLKPKLLLLDEPTSNLDPKNVSIFEQVTRNIHQTFQTTILIVTHHLHQARRLASHCLFIHEGKLVEMADTDSFFQTPKTEDLKAFLSGQMVY</sequence>
<dbReference type="PANTHER" id="PTHR43423">
    <property type="entry name" value="ABC TRANSPORTER I FAMILY MEMBER 17"/>
    <property type="match status" value="1"/>
</dbReference>
<reference evidence="5 6" key="1">
    <citation type="submission" date="2021-03" db="EMBL/GenBank/DDBJ databases">
        <title>Genomic Encyclopedia of Type Strains, Phase IV (KMG-IV): sequencing the most valuable type-strain genomes for metagenomic binning, comparative biology and taxonomic classification.</title>
        <authorList>
            <person name="Goeker M."/>
        </authorList>
    </citation>
    <scope>NUCLEOTIDE SEQUENCE [LARGE SCALE GENOMIC DNA]</scope>
    <source>
        <strain evidence="5 6">DSM 24738</strain>
    </source>
</reference>
<accession>A0ABS4GSA3</accession>
<dbReference type="RefSeq" id="WP_209810753.1">
    <property type="nucleotide sequence ID" value="NZ_JAGGKT010000007.1"/>
</dbReference>
<dbReference type="PROSITE" id="PS00211">
    <property type="entry name" value="ABC_TRANSPORTER_1"/>
    <property type="match status" value="1"/>
</dbReference>
<dbReference type="Gene3D" id="3.40.50.300">
    <property type="entry name" value="P-loop containing nucleotide triphosphate hydrolases"/>
    <property type="match status" value="1"/>
</dbReference>
<dbReference type="SUPFAM" id="SSF52540">
    <property type="entry name" value="P-loop containing nucleoside triphosphate hydrolases"/>
    <property type="match status" value="1"/>
</dbReference>
<dbReference type="InterPro" id="IPR017871">
    <property type="entry name" value="ABC_transporter-like_CS"/>
</dbReference>
<proteinExistence type="predicted"/>
<keyword evidence="1" id="KW-0813">Transport</keyword>
<keyword evidence="3 5" id="KW-0067">ATP-binding</keyword>
<evidence type="ECO:0000313" key="5">
    <source>
        <dbReference type="EMBL" id="MBP1932725.1"/>
    </source>
</evidence>
<dbReference type="Pfam" id="PF00005">
    <property type="entry name" value="ABC_tran"/>
    <property type="match status" value="1"/>
</dbReference>